<sequence length="224" mass="24439">MPMKLALFDLDHTLIPFDSGMAWTRFLVARGVLPADAETVYLGYCQQHVDGTLDIHALHRASVAPLASFGMAALRRWASEFEAEIAPQVPEPMRALVRRHQDAGHVCAIVTATTRFIAEPFGRLFGVADVLATRSLVIDDTLDGAIDGDPCYGVHKLMHVNQWLATRGTRLDALEQSWFYSDSASDLPLLGAVSDPVAVAPDDRLRARAVEAGWPIIERTPPGG</sequence>
<dbReference type="InterPro" id="IPR023214">
    <property type="entry name" value="HAD_sf"/>
</dbReference>
<dbReference type="InterPro" id="IPR036412">
    <property type="entry name" value="HAD-like_sf"/>
</dbReference>
<keyword evidence="2 4" id="KW-0378">Hydrolase</keyword>
<dbReference type="PANTHER" id="PTHR43344">
    <property type="entry name" value="PHOSPHOSERINE PHOSPHATASE"/>
    <property type="match status" value="1"/>
</dbReference>
<evidence type="ECO:0000256" key="1">
    <source>
        <dbReference type="ARBA" id="ARBA00022723"/>
    </source>
</evidence>
<dbReference type="PANTHER" id="PTHR43344:SF13">
    <property type="entry name" value="PHOSPHATASE RV3661-RELATED"/>
    <property type="match status" value="1"/>
</dbReference>
<protein>
    <submittedName>
        <fullName evidence="4">HAD superfamily hydrolase (TIGR01490 family)</fullName>
    </submittedName>
</protein>
<dbReference type="Gene3D" id="3.40.50.1000">
    <property type="entry name" value="HAD superfamily/HAD-like"/>
    <property type="match status" value="1"/>
</dbReference>
<name>A0AAW8EA09_VARPD</name>
<evidence type="ECO:0000256" key="2">
    <source>
        <dbReference type="ARBA" id="ARBA00022801"/>
    </source>
</evidence>
<proteinExistence type="predicted"/>
<dbReference type="InterPro" id="IPR050582">
    <property type="entry name" value="HAD-like_SerB"/>
</dbReference>
<organism evidence="4 5">
    <name type="scientific">Variovorax paradoxus</name>
    <dbReference type="NCBI Taxonomy" id="34073"/>
    <lineage>
        <taxon>Bacteria</taxon>
        <taxon>Pseudomonadati</taxon>
        <taxon>Pseudomonadota</taxon>
        <taxon>Betaproteobacteria</taxon>
        <taxon>Burkholderiales</taxon>
        <taxon>Comamonadaceae</taxon>
        <taxon>Variovorax</taxon>
    </lineage>
</organism>
<dbReference type="Pfam" id="PF12710">
    <property type="entry name" value="HAD"/>
    <property type="match status" value="1"/>
</dbReference>
<keyword evidence="1" id="KW-0479">Metal-binding</keyword>
<dbReference type="InterPro" id="IPR006385">
    <property type="entry name" value="HAD_hydro_SerB1"/>
</dbReference>
<evidence type="ECO:0000256" key="3">
    <source>
        <dbReference type="ARBA" id="ARBA00022842"/>
    </source>
</evidence>
<dbReference type="AlphaFoldDB" id="A0AAW8EA09"/>
<dbReference type="NCBIfam" id="TIGR01490">
    <property type="entry name" value="HAD-SF-IB-hyp1"/>
    <property type="match status" value="1"/>
</dbReference>
<evidence type="ECO:0000313" key="4">
    <source>
        <dbReference type="EMBL" id="MDP9969683.1"/>
    </source>
</evidence>
<accession>A0AAW8EA09</accession>
<dbReference type="Proteomes" id="UP001224845">
    <property type="component" value="Unassembled WGS sequence"/>
</dbReference>
<comment type="caution">
    <text evidence="4">The sequence shown here is derived from an EMBL/GenBank/DDBJ whole genome shotgun (WGS) entry which is preliminary data.</text>
</comment>
<dbReference type="GO" id="GO:0046872">
    <property type="term" value="F:metal ion binding"/>
    <property type="evidence" value="ECO:0007669"/>
    <property type="project" value="UniProtKB-KW"/>
</dbReference>
<dbReference type="GO" id="GO:0016787">
    <property type="term" value="F:hydrolase activity"/>
    <property type="evidence" value="ECO:0007669"/>
    <property type="project" value="UniProtKB-KW"/>
</dbReference>
<dbReference type="SUPFAM" id="SSF56784">
    <property type="entry name" value="HAD-like"/>
    <property type="match status" value="1"/>
</dbReference>
<dbReference type="Gene3D" id="1.20.1440.100">
    <property type="entry name" value="SG protein - dephosphorylation function"/>
    <property type="match status" value="1"/>
</dbReference>
<dbReference type="NCBIfam" id="TIGR01488">
    <property type="entry name" value="HAD-SF-IB"/>
    <property type="match status" value="1"/>
</dbReference>
<evidence type="ECO:0000313" key="5">
    <source>
        <dbReference type="Proteomes" id="UP001224845"/>
    </source>
</evidence>
<reference evidence="4" key="1">
    <citation type="submission" date="2023-07" db="EMBL/GenBank/DDBJ databases">
        <title>Sorghum-associated microbial communities from plants grown in Nebraska, USA.</title>
        <authorList>
            <person name="Schachtman D."/>
        </authorList>
    </citation>
    <scope>NUCLEOTIDE SEQUENCE</scope>
    <source>
        <strain evidence="4">DS3315</strain>
    </source>
</reference>
<dbReference type="EMBL" id="JAUSRV010000002">
    <property type="protein sequence ID" value="MDP9969683.1"/>
    <property type="molecule type" value="Genomic_DNA"/>
</dbReference>
<keyword evidence="3" id="KW-0460">Magnesium</keyword>
<gene>
    <name evidence="4" type="ORF">J2W39_000911</name>
</gene>